<dbReference type="VEuPathDB" id="TriTrypDB:TvY486_0011910"/>
<organism evidence="2 3">
    <name type="scientific">Trypanosoma vivax (strain Y486)</name>
    <dbReference type="NCBI Taxonomy" id="1055687"/>
    <lineage>
        <taxon>Eukaryota</taxon>
        <taxon>Discoba</taxon>
        <taxon>Euglenozoa</taxon>
        <taxon>Kinetoplastea</taxon>
        <taxon>Metakinetoplastina</taxon>
        <taxon>Trypanosomatida</taxon>
        <taxon>Trypanosomatidae</taxon>
        <taxon>Trypanosoma</taxon>
        <taxon>Duttonella</taxon>
    </lineage>
</organism>
<keyword evidence="3" id="KW-1185">Reference proteome</keyword>
<accession>F9WLV5</accession>
<keyword evidence="1" id="KW-0812">Transmembrane</keyword>
<evidence type="ECO:0000313" key="3">
    <source>
        <dbReference type="Proteomes" id="UP000009027"/>
    </source>
</evidence>
<protein>
    <submittedName>
        <fullName evidence="2">Uncharacterized protein</fullName>
    </submittedName>
</protein>
<dbReference type="AlphaFoldDB" id="F9WLV5"/>
<keyword evidence="1" id="KW-0472">Membrane</keyword>
<proteinExistence type="predicted"/>
<evidence type="ECO:0000256" key="1">
    <source>
        <dbReference type="SAM" id="Phobius"/>
    </source>
</evidence>
<dbReference type="EMBL" id="CAEX01001300">
    <property type="protein sequence ID" value="CCD18499.1"/>
    <property type="molecule type" value="Genomic_DNA"/>
</dbReference>
<reference evidence="2 3" key="1">
    <citation type="journal article" date="2012" name="Proc. Natl. Acad. Sci. U.S.A.">
        <title>Antigenic diversity is generated by distinct evolutionary mechanisms in African trypanosome species.</title>
        <authorList>
            <person name="Jackson A.P."/>
            <person name="Berry A."/>
            <person name="Aslett M."/>
            <person name="Allison H.C."/>
            <person name="Burton P."/>
            <person name="Vavrova-Anderson J."/>
            <person name="Brown R."/>
            <person name="Browne H."/>
            <person name="Corton N."/>
            <person name="Hauser H."/>
            <person name="Gamble J."/>
            <person name="Gilderthorp R."/>
            <person name="Marcello L."/>
            <person name="McQuillan J."/>
            <person name="Otto T.D."/>
            <person name="Quail M.A."/>
            <person name="Sanders M.J."/>
            <person name="van Tonder A."/>
            <person name="Ginger M.L."/>
            <person name="Field M.C."/>
            <person name="Barry J.D."/>
            <person name="Hertz-Fowler C."/>
            <person name="Berriman M."/>
        </authorList>
    </citation>
    <scope>NUCLEOTIDE SEQUENCE</scope>
    <source>
        <strain evidence="2 3">Y486</strain>
    </source>
</reference>
<feature type="transmembrane region" description="Helical" evidence="1">
    <location>
        <begin position="34"/>
        <end position="53"/>
    </location>
</feature>
<name>F9WLV5_TRYVY</name>
<evidence type="ECO:0000313" key="2">
    <source>
        <dbReference type="EMBL" id="CCD18499.1"/>
    </source>
</evidence>
<dbReference type="Proteomes" id="UP000009027">
    <property type="component" value="Unassembled WGS sequence"/>
</dbReference>
<gene>
    <name evidence="2" type="ORF">TvY486_0011910</name>
</gene>
<keyword evidence="1" id="KW-1133">Transmembrane helix</keyword>
<sequence length="108" mass="11904">MLYYATERIYPPHTLLSLISVSHPQSKEFHDDHALVILMPCLLYGAVVLVLLPTMNCVVKAVRAHQVTPSAFPSTLARGKFSIPIAVHTPRPNGESVACASDRISLRR</sequence>